<protein>
    <submittedName>
        <fullName evidence="2">Uncharacterized protein</fullName>
    </submittedName>
</protein>
<dbReference type="Proteomes" id="UP001303647">
    <property type="component" value="Unassembled WGS sequence"/>
</dbReference>
<feature type="compositionally biased region" description="Basic and acidic residues" evidence="1">
    <location>
        <begin position="28"/>
        <end position="38"/>
    </location>
</feature>
<gene>
    <name evidence="2" type="ORF">C7999DRAFT_12957</name>
</gene>
<dbReference type="AlphaFoldDB" id="A0AAN7CVN7"/>
<dbReference type="EMBL" id="MU857627">
    <property type="protein sequence ID" value="KAK4249195.1"/>
    <property type="molecule type" value="Genomic_DNA"/>
</dbReference>
<comment type="caution">
    <text evidence="2">The sequence shown here is derived from an EMBL/GenBank/DDBJ whole genome shotgun (WGS) entry which is preliminary data.</text>
</comment>
<proteinExistence type="predicted"/>
<name>A0AAN7CVN7_9PEZI</name>
<accession>A0AAN7CVN7</accession>
<evidence type="ECO:0000256" key="1">
    <source>
        <dbReference type="SAM" id="MobiDB-lite"/>
    </source>
</evidence>
<sequence length="179" mass="20524">MSALQRAIAQKARQVEEDKNSAQQLLQRQKEEKARQDEDNNTWQRARWEAARRAMADGTFKPPEIRIPVIITSDGLVSSAKALQQLAEMDSVPKTLDATLIRDHWVSTERPVTICYINYGERAILEKKANIEYDASGKFMVRVEEQKRYAMIVSSLKEDAMLPDPSEVGIMEKVEETEW</sequence>
<reference evidence="2" key="1">
    <citation type="journal article" date="2023" name="Mol. Phylogenet. Evol.">
        <title>Genome-scale phylogeny and comparative genomics of the fungal order Sordariales.</title>
        <authorList>
            <person name="Hensen N."/>
            <person name="Bonometti L."/>
            <person name="Westerberg I."/>
            <person name="Brannstrom I.O."/>
            <person name="Guillou S."/>
            <person name="Cros-Aarteil S."/>
            <person name="Calhoun S."/>
            <person name="Haridas S."/>
            <person name="Kuo A."/>
            <person name="Mondo S."/>
            <person name="Pangilinan J."/>
            <person name="Riley R."/>
            <person name="LaButti K."/>
            <person name="Andreopoulos B."/>
            <person name="Lipzen A."/>
            <person name="Chen C."/>
            <person name="Yan M."/>
            <person name="Daum C."/>
            <person name="Ng V."/>
            <person name="Clum A."/>
            <person name="Steindorff A."/>
            <person name="Ohm R.A."/>
            <person name="Martin F."/>
            <person name="Silar P."/>
            <person name="Natvig D.O."/>
            <person name="Lalanne C."/>
            <person name="Gautier V."/>
            <person name="Ament-Velasquez S.L."/>
            <person name="Kruys A."/>
            <person name="Hutchinson M.I."/>
            <person name="Powell A.J."/>
            <person name="Barry K."/>
            <person name="Miller A.N."/>
            <person name="Grigoriev I.V."/>
            <person name="Debuchy R."/>
            <person name="Gladieux P."/>
            <person name="Hiltunen Thoren M."/>
            <person name="Johannesson H."/>
        </authorList>
    </citation>
    <scope>NUCLEOTIDE SEQUENCE</scope>
    <source>
        <strain evidence="2">CBS 359.72</strain>
    </source>
</reference>
<evidence type="ECO:0000313" key="3">
    <source>
        <dbReference type="Proteomes" id="UP001303647"/>
    </source>
</evidence>
<reference evidence="2" key="2">
    <citation type="submission" date="2023-05" db="EMBL/GenBank/DDBJ databases">
        <authorList>
            <consortium name="Lawrence Berkeley National Laboratory"/>
            <person name="Steindorff A."/>
            <person name="Hensen N."/>
            <person name="Bonometti L."/>
            <person name="Westerberg I."/>
            <person name="Brannstrom I.O."/>
            <person name="Guillou S."/>
            <person name="Cros-Aarteil S."/>
            <person name="Calhoun S."/>
            <person name="Haridas S."/>
            <person name="Kuo A."/>
            <person name="Mondo S."/>
            <person name="Pangilinan J."/>
            <person name="Riley R."/>
            <person name="Labutti K."/>
            <person name="Andreopoulos B."/>
            <person name="Lipzen A."/>
            <person name="Chen C."/>
            <person name="Yanf M."/>
            <person name="Daum C."/>
            <person name="Ng V."/>
            <person name="Clum A."/>
            <person name="Ohm R."/>
            <person name="Martin F."/>
            <person name="Silar P."/>
            <person name="Natvig D."/>
            <person name="Lalanne C."/>
            <person name="Gautier V."/>
            <person name="Ament-Velasquez S.L."/>
            <person name="Kruys A."/>
            <person name="Hutchinson M.I."/>
            <person name="Powell A.J."/>
            <person name="Barry K."/>
            <person name="Miller A.N."/>
            <person name="Grigoriev I.V."/>
            <person name="Debuchy R."/>
            <person name="Gladieux P."/>
            <person name="Thoren M.H."/>
            <person name="Johannesson H."/>
        </authorList>
    </citation>
    <scope>NUCLEOTIDE SEQUENCE</scope>
    <source>
        <strain evidence="2">CBS 359.72</strain>
    </source>
</reference>
<feature type="region of interest" description="Disordered" evidence="1">
    <location>
        <begin position="1"/>
        <end position="42"/>
    </location>
</feature>
<evidence type="ECO:0000313" key="2">
    <source>
        <dbReference type="EMBL" id="KAK4249195.1"/>
    </source>
</evidence>
<keyword evidence="3" id="KW-1185">Reference proteome</keyword>
<organism evidence="2 3">
    <name type="scientific">Corynascus novoguineensis</name>
    <dbReference type="NCBI Taxonomy" id="1126955"/>
    <lineage>
        <taxon>Eukaryota</taxon>
        <taxon>Fungi</taxon>
        <taxon>Dikarya</taxon>
        <taxon>Ascomycota</taxon>
        <taxon>Pezizomycotina</taxon>
        <taxon>Sordariomycetes</taxon>
        <taxon>Sordariomycetidae</taxon>
        <taxon>Sordariales</taxon>
        <taxon>Chaetomiaceae</taxon>
        <taxon>Corynascus</taxon>
    </lineage>
</organism>